<gene>
    <name evidence="3" type="ORF">M231_04618</name>
</gene>
<organism evidence="3 4">
    <name type="scientific">Tremella mesenterica</name>
    <name type="common">Jelly fungus</name>
    <dbReference type="NCBI Taxonomy" id="5217"/>
    <lineage>
        <taxon>Eukaryota</taxon>
        <taxon>Fungi</taxon>
        <taxon>Dikarya</taxon>
        <taxon>Basidiomycota</taxon>
        <taxon>Agaricomycotina</taxon>
        <taxon>Tremellomycetes</taxon>
        <taxon>Tremellales</taxon>
        <taxon>Tremellaceae</taxon>
        <taxon>Tremella</taxon>
    </lineage>
</organism>
<accession>A0A4Q1BJZ3</accession>
<proteinExistence type="predicted"/>
<evidence type="ECO:0000313" key="4">
    <source>
        <dbReference type="Proteomes" id="UP000289152"/>
    </source>
</evidence>
<evidence type="ECO:0000256" key="1">
    <source>
        <dbReference type="SAM" id="MobiDB-lite"/>
    </source>
</evidence>
<feature type="compositionally biased region" description="Polar residues" evidence="1">
    <location>
        <begin position="883"/>
        <end position="892"/>
    </location>
</feature>
<feature type="region of interest" description="Disordered" evidence="1">
    <location>
        <begin position="288"/>
        <end position="327"/>
    </location>
</feature>
<comment type="caution">
    <text evidence="3">The sequence shown here is derived from an EMBL/GenBank/DDBJ whole genome shotgun (WGS) entry which is preliminary data.</text>
</comment>
<feature type="compositionally biased region" description="Polar residues" evidence="1">
    <location>
        <begin position="780"/>
        <end position="790"/>
    </location>
</feature>
<name>A0A4Q1BJZ3_TREME</name>
<dbReference type="Proteomes" id="UP000289152">
    <property type="component" value="Unassembled WGS sequence"/>
</dbReference>
<feature type="compositionally biased region" description="Basic and acidic residues" evidence="1">
    <location>
        <begin position="663"/>
        <end position="692"/>
    </location>
</feature>
<protein>
    <submittedName>
        <fullName evidence="3">Uncharacterized protein</fullName>
    </submittedName>
</protein>
<dbReference type="VEuPathDB" id="FungiDB:TREMEDRAFT_62653"/>
<dbReference type="AlphaFoldDB" id="A0A4Q1BJZ3"/>
<feature type="region of interest" description="Disordered" evidence="1">
    <location>
        <begin position="594"/>
        <end position="797"/>
    </location>
</feature>
<feature type="transmembrane region" description="Helical" evidence="2">
    <location>
        <begin position="9"/>
        <end position="30"/>
    </location>
</feature>
<keyword evidence="2" id="KW-1133">Transmembrane helix</keyword>
<reference evidence="3 4" key="1">
    <citation type="submission" date="2016-06" db="EMBL/GenBank/DDBJ databases">
        <title>Evolution of pathogenesis and genome organization in the Tremellales.</title>
        <authorList>
            <person name="Cuomo C."/>
            <person name="Litvintseva A."/>
            <person name="Heitman J."/>
            <person name="Chen Y."/>
            <person name="Sun S."/>
            <person name="Springer D."/>
            <person name="Dromer F."/>
            <person name="Young S."/>
            <person name="Zeng Q."/>
            <person name="Chapman S."/>
            <person name="Gujja S."/>
            <person name="Saif S."/>
            <person name="Birren B."/>
        </authorList>
    </citation>
    <scope>NUCLEOTIDE SEQUENCE [LARGE SCALE GENOMIC DNA]</scope>
    <source>
        <strain evidence="3 4">ATCC 28783</strain>
    </source>
</reference>
<feature type="region of interest" description="Disordered" evidence="1">
    <location>
        <begin position="460"/>
        <end position="537"/>
    </location>
</feature>
<sequence length="905" mass="99323">MGLSDTGKIILPVLVPIGTFFLIISLALLYRRKYPVHGRQGRFSRGIWYPPKNSSTGQKTYTNSIPLFELPPLPSSWNTHEEHTCPTCGTKTQHAAAQEQQQSWRRETDITSSDTTLVQPTFSKQSVNIRRISAVPEQDQNQRLLSIASSLAASSSESITLRAASSSDALARSSFDSMSTLTPGNLHPRISSLSTGVGILGYPLRKLSKAHEELEYTGKKALSDVEDFNPGEEGRLRGMVDMGERRPSLLSSIGSLTIRRISAGGSEDLVSIKNGLFPSNTHFPPLLSQHQPEAGPSRLRSASFPESSKIDTPMSLMTPGNRDSMSPGQVGLAQRISFTHVRADVRYPKAVSVPGITVHSPADESRFSGMTFGSRNPFAPGINMGDKRSSVMLEEGVKIRPSSGEVHTPSKSVVIGQVGNLQEKDVTRTPIPQEKVWLSSSSALARMSIGAATAVTAALATSSHHTHTPVDTLPLSDPSQPRNDPGQKTDIPKESMPIKSKSKFRPDSLLLLKRRPKKSASMDQALQPPLPQRYSSEPDIPSLAWTEPLALHGVAEDQLFTAASVRGMKSPSAHSPFRPFHILKRRHTTADLTSLGEFPEITRSPLPQIPRSSSLGIPSAPTVLMRDVGGNDVKNDKGSKEKVSKSEHEREKSKDKEKKKKDKDKDRKGSSSKEGDKEKRTKSNKETKDKDRKHSKSKDKHTEGEHENQEKKNNHTDKKGKENKEKTHKKTKDKHRDSIQLYQSQSEPTSPIDIGIFEGWQGFAPSRPVLPNKRRPSALSLHSTNTQASKSAPDKGRGKITYLADLTHTNVPTVNKMNNGVIDDTISPKTPLVRGGLNGVEITKEKKTEEGREDDQKVRKEGERDNEKSWVLSTPQGLRESISGISIRQSMSLPPPTPSSAAKVM</sequence>
<evidence type="ECO:0000313" key="3">
    <source>
        <dbReference type="EMBL" id="RXK38059.1"/>
    </source>
</evidence>
<keyword evidence="2" id="KW-0472">Membrane</keyword>
<dbReference type="InParanoid" id="A0A4Q1BJZ3"/>
<feature type="compositionally biased region" description="Basic and acidic residues" evidence="1">
    <location>
        <begin position="842"/>
        <end position="868"/>
    </location>
</feature>
<dbReference type="EMBL" id="SDIL01000054">
    <property type="protein sequence ID" value="RXK38059.1"/>
    <property type="molecule type" value="Genomic_DNA"/>
</dbReference>
<keyword evidence="4" id="KW-1185">Reference proteome</keyword>
<feature type="compositionally biased region" description="Basic and acidic residues" evidence="1">
    <location>
        <begin position="700"/>
        <end position="725"/>
    </location>
</feature>
<keyword evidence="2" id="KW-0812">Transmembrane</keyword>
<feature type="compositionally biased region" description="Basic and acidic residues" evidence="1">
    <location>
        <begin position="633"/>
        <end position="656"/>
    </location>
</feature>
<feature type="compositionally biased region" description="Polar residues" evidence="1">
    <location>
        <begin position="740"/>
        <end position="749"/>
    </location>
</feature>
<evidence type="ECO:0000256" key="2">
    <source>
        <dbReference type="SAM" id="Phobius"/>
    </source>
</evidence>
<feature type="region of interest" description="Disordered" evidence="1">
    <location>
        <begin position="812"/>
        <end position="905"/>
    </location>
</feature>